<feature type="repeat" description="TPR" evidence="3">
    <location>
        <begin position="644"/>
        <end position="677"/>
    </location>
</feature>
<evidence type="ECO:0000256" key="2">
    <source>
        <dbReference type="ARBA" id="ARBA00022803"/>
    </source>
</evidence>
<dbReference type="InterPro" id="IPR013105">
    <property type="entry name" value="TPR_2"/>
</dbReference>
<feature type="repeat" description="TPR" evidence="3">
    <location>
        <begin position="577"/>
        <end position="610"/>
    </location>
</feature>
<dbReference type="AlphaFoldDB" id="A0A367R8Y8"/>
<gene>
    <name evidence="4" type="ORF">A6769_27320</name>
</gene>
<dbReference type="Pfam" id="PF07719">
    <property type="entry name" value="TPR_2"/>
    <property type="match status" value="1"/>
</dbReference>
<dbReference type="InterPro" id="IPR043504">
    <property type="entry name" value="Peptidase_S1_PA_chymotrypsin"/>
</dbReference>
<dbReference type="InterPro" id="IPR019734">
    <property type="entry name" value="TPR_rpt"/>
</dbReference>
<dbReference type="Pfam" id="PF13181">
    <property type="entry name" value="TPR_8"/>
    <property type="match status" value="2"/>
</dbReference>
<organism evidence="4 5">
    <name type="scientific">Nostoc punctiforme NIES-2108</name>
    <dbReference type="NCBI Taxonomy" id="1356359"/>
    <lineage>
        <taxon>Bacteria</taxon>
        <taxon>Bacillati</taxon>
        <taxon>Cyanobacteriota</taxon>
        <taxon>Cyanophyceae</taxon>
        <taxon>Nostocales</taxon>
        <taxon>Nostocaceae</taxon>
        <taxon>Nostoc</taxon>
    </lineage>
</organism>
<dbReference type="Pfam" id="PF13365">
    <property type="entry name" value="Trypsin_2"/>
    <property type="match status" value="2"/>
</dbReference>
<feature type="repeat" description="TPR" evidence="3">
    <location>
        <begin position="509"/>
        <end position="542"/>
    </location>
</feature>
<reference evidence="4 5" key="1">
    <citation type="submission" date="2016-04" db="EMBL/GenBank/DDBJ databases">
        <authorList>
            <person name="Evans L.H."/>
            <person name="Alamgir A."/>
            <person name="Owens N."/>
            <person name="Weber N.D."/>
            <person name="Virtaneva K."/>
            <person name="Barbian K."/>
            <person name="Babar A."/>
            <person name="Rosenke K."/>
        </authorList>
    </citation>
    <scope>NUCLEOTIDE SEQUENCE [LARGE SCALE GENOMIC DNA]</scope>
    <source>
        <strain evidence="4">NIES-2108</strain>
    </source>
</reference>
<dbReference type="Pfam" id="PF00515">
    <property type="entry name" value="TPR_1"/>
    <property type="match status" value="1"/>
</dbReference>
<feature type="repeat" description="TPR" evidence="3">
    <location>
        <begin position="747"/>
        <end position="780"/>
    </location>
</feature>
<feature type="repeat" description="TPR" evidence="3">
    <location>
        <begin position="713"/>
        <end position="746"/>
    </location>
</feature>
<dbReference type="PANTHER" id="PTHR44858:SF1">
    <property type="entry name" value="UDP-N-ACETYLGLUCOSAMINE--PEPTIDE N-ACETYLGLUCOSAMINYLTRANSFERASE SPINDLY-RELATED"/>
    <property type="match status" value="1"/>
</dbReference>
<evidence type="ECO:0000313" key="4">
    <source>
        <dbReference type="EMBL" id="RCJ32589.1"/>
    </source>
</evidence>
<dbReference type="EMBL" id="LXQE01000164">
    <property type="protein sequence ID" value="RCJ32589.1"/>
    <property type="molecule type" value="Genomic_DNA"/>
</dbReference>
<dbReference type="InterPro" id="IPR011990">
    <property type="entry name" value="TPR-like_helical_dom_sf"/>
</dbReference>
<dbReference type="SMART" id="SM00028">
    <property type="entry name" value="TPR"/>
    <property type="match status" value="7"/>
</dbReference>
<evidence type="ECO:0000256" key="1">
    <source>
        <dbReference type="ARBA" id="ARBA00022737"/>
    </source>
</evidence>
<dbReference type="SUPFAM" id="SSF50494">
    <property type="entry name" value="Trypsin-like serine proteases"/>
    <property type="match status" value="2"/>
</dbReference>
<dbReference type="PROSITE" id="PS50005">
    <property type="entry name" value="TPR"/>
    <property type="match status" value="6"/>
</dbReference>
<evidence type="ECO:0000256" key="3">
    <source>
        <dbReference type="PROSITE-ProRule" id="PRU00339"/>
    </source>
</evidence>
<feature type="repeat" description="TPR" evidence="3">
    <location>
        <begin position="543"/>
        <end position="576"/>
    </location>
</feature>
<dbReference type="SUPFAM" id="SSF48439">
    <property type="entry name" value="Protein prenylyltransferase"/>
    <property type="match status" value="1"/>
</dbReference>
<proteinExistence type="predicted"/>
<dbReference type="Gene3D" id="1.25.40.10">
    <property type="entry name" value="Tetratricopeptide repeat domain"/>
    <property type="match status" value="3"/>
</dbReference>
<sequence>MKGRLLLLVAISIGSFVYASKVGVNIALDNGVFAPKCTSSLTTSRPDRDYLQKMAESITVKVLAGDNGGSGTLIAKRGQVYVVLTNRHILKAGENYRIETPDGRIHIAEVAKNVNFAQKDLGLLLFRANADYNVASIPTASSNTVNEEVFAAGFPFDSQQLAFTTGKISLLSEKAFQGGYQIAYTNNIQKGMSGGPILNSRGEVIGINGMLTYPLFGDPYVFEDGSKPSDRDRQQMTRSSWGVPIQTMVQFVPELAPPNVVKKVNDIAQKITVFIKQPNGENGSGVIIAQQGETYSVYTVLTAEHVVKHQGNYEILTPDGQCYPVKSETVKKLEGLDLGVLQFTSKQSYQLATLANYDLANNETRWVFVSGWRSSKPGEWIQLFNPGLLLSKEQGMFSVKDSSSQTYGYELVYTNITKGGMSGGPVLDTLGRVIGIHGRADGDKLYQVQLGYSLGVPVRNFLGASTKVGIQKTSLKVETSAPPLETEEQSYLIAKYLLPSEPPSSNVKAADWVNYGNQLWRLFEYKQAVVAFDKAIQINPDFALAHYAQGLALKNLGKYQEASTSFAQATQKNPKLYEAWRENSNMLALLQKDKDALTAINRAIELNPDDFFLYVLQGSVLQKLKRYQQARDAYSHAIDINPQPLLYGNRGWIRFQLGDKQGAIQDFDRAIKLNPESPDVYISRALFRYNSLKDIQGGNTDFAQAIRIKPDYFEAYYRRGNLRYNQGDYRGAIADFNEFIRINKSYAKPYYERGLTQRKLGNNQAALADFQQAAKLYQQQENQDFYQETLNRIEEMQRNGSRIALYEGEALNTTTTAKQQGKISIEIIEINKPSGKVTVQVSFSQGLYGEGELVGTINQNNVVEVSGQISTSEGGGVFNTSLRFETFSDQTSKGTYKIYPREGNFNTAQDGEFTATKIN</sequence>
<comment type="caution">
    <text evidence="4">The sequence shown here is derived from an EMBL/GenBank/DDBJ whole genome shotgun (WGS) entry which is preliminary data.</text>
</comment>
<name>A0A367R8Y8_NOSPU</name>
<dbReference type="Gene3D" id="2.40.10.10">
    <property type="entry name" value="Trypsin-like serine proteases"/>
    <property type="match status" value="4"/>
</dbReference>
<keyword evidence="1" id="KW-0677">Repeat</keyword>
<dbReference type="Pfam" id="PF13414">
    <property type="entry name" value="TPR_11"/>
    <property type="match status" value="1"/>
</dbReference>
<accession>A0A367R8Y8</accession>
<dbReference type="PANTHER" id="PTHR44858">
    <property type="entry name" value="TETRATRICOPEPTIDE REPEAT PROTEIN 6"/>
    <property type="match status" value="1"/>
</dbReference>
<keyword evidence="2 3" id="KW-0802">TPR repeat</keyword>
<evidence type="ECO:0000313" key="5">
    <source>
        <dbReference type="Proteomes" id="UP000252085"/>
    </source>
</evidence>
<dbReference type="Proteomes" id="UP000252085">
    <property type="component" value="Unassembled WGS sequence"/>
</dbReference>
<dbReference type="InterPro" id="IPR009003">
    <property type="entry name" value="Peptidase_S1_PA"/>
</dbReference>
<dbReference type="InterPro" id="IPR050498">
    <property type="entry name" value="Ycf3"/>
</dbReference>
<protein>
    <submittedName>
        <fullName evidence="4">Uncharacterized protein</fullName>
    </submittedName>
</protein>